<gene>
    <name evidence="3" type="ORF">DES49_3088</name>
</gene>
<dbReference type="Proteomes" id="UP000295830">
    <property type="component" value="Unassembled WGS sequence"/>
</dbReference>
<dbReference type="InterPro" id="IPR025392">
    <property type="entry name" value="DUF4124"/>
</dbReference>
<evidence type="ECO:0000313" key="3">
    <source>
        <dbReference type="EMBL" id="TDT37136.1"/>
    </source>
</evidence>
<sequence>MVSNAILAITGIAMKHALLIILIATLTPALLQAGEVYRWTDESGNTHFSENPPSDVDATPMNVQTRSPETKGNDRAPAQEPDSQQEGDQESGEPDEAASEEEQRDQEAIERIRRRNCETAKEALKTLEQNARLQVEENGERRYLSPEEKEAKRKRYEKVRKENCD</sequence>
<dbReference type="EMBL" id="SOAX01000008">
    <property type="protein sequence ID" value="TDT37136.1"/>
    <property type="molecule type" value="Genomic_DNA"/>
</dbReference>
<reference evidence="3 4" key="1">
    <citation type="submission" date="2019-03" db="EMBL/GenBank/DDBJ databases">
        <title>Genomic Encyclopedia of Type Strains, Phase IV (KMG-IV): sequencing the most valuable type-strain genomes for metagenomic binning, comparative biology and taxonomic classification.</title>
        <authorList>
            <person name="Goeker M."/>
        </authorList>
    </citation>
    <scope>NUCLEOTIDE SEQUENCE [LARGE SCALE GENOMIC DNA]</scope>
    <source>
        <strain evidence="3 4">DSM 15505</strain>
    </source>
</reference>
<feature type="region of interest" description="Disordered" evidence="1">
    <location>
        <begin position="44"/>
        <end position="114"/>
    </location>
</feature>
<feature type="domain" description="DUF4124" evidence="2">
    <location>
        <begin position="25"/>
        <end position="70"/>
    </location>
</feature>
<feature type="region of interest" description="Disordered" evidence="1">
    <location>
        <begin position="134"/>
        <end position="165"/>
    </location>
</feature>
<evidence type="ECO:0000256" key="1">
    <source>
        <dbReference type="SAM" id="MobiDB-lite"/>
    </source>
</evidence>
<accession>A0A4R7JIK3</accession>
<keyword evidence="4" id="KW-1185">Reference proteome</keyword>
<dbReference type="AlphaFoldDB" id="A0A4R7JIK3"/>
<comment type="caution">
    <text evidence="3">The sequence shown here is derived from an EMBL/GenBank/DDBJ whole genome shotgun (WGS) entry which is preliminary data.</text>
</comment>
<feature type="compositionally biased region" description="Basic and acidic residues" evidence="1">
    <location>
        <begin position="134"/>
        <end position="151"/>
    </location>
</feature>
<dbReference type="Pfam" id="PF13511">
    <property type="entry name" value="DUF4124"/>
    <property type="match status" value="1"/>
</dbReference>
<organism evidence="3 4">
    <name type="scientific">Halospina denitrificans</name>
    <dbReference type="NCBI Taxonomy" id="332522"/>
    <lineage>
        <taxon>Bacteria</taxon>
        <taxon>Pseudomonadati</taxon>
        <taxon>Pseudomonadota</taxon>
        <taxon>Gammaproteobacteria</taxon>
        <taxon>Halospina</taxon>
    </lineage>
</organism>
<feature type="compositionally biased region" description="Acidic residues" evidence="1">
    <location>
        <begin position="83"/>
        <end position="104"/>
    </location>
</feature>
<feature type="compositionally biased region" description="Basic and acidic residues" evidence="1">
    <location>
        <begin position="105"/>
        <end position="114"/>
    </location>
</feature>
<evidence type="ECO:0000313" key="4">
    <source>
        <dbReference type="Proteomes" id="UP000295830"/>
    </source>
</evidence>
<protein>
    <submittedName>
        <fullName evidence="3">Uncharacterized protein DUF4124</fullName>
    </submittedName>
</protein>
<evidence type="ECO:0000259" key="2">
    <source>
        <dbReference type="Pfam" id="PF13511"/>
    </source>
</evidence>
<name>A0A4R7JIK3_9GAMM</name>
<proteinExistence type="predicted"/>